<evidence type="ECO:0000256" key="1">
    <source>
        <dbReference type="SAM" id="Phobius"/>
    </source>
</evidence>
<dbReference type="InterPro" id="IPR044926">
    <property type="entry name" value="RGS_subdomain_2"/>
</dbReference>
<feature type="domain" description="PXA" evidence="3">
    <location>
        <begin position="5"/>
        <end position="172"/>
    </location>
</feature>
<dbReference type="Gene3D" id="1.10.167.10">
    <property type="entry name" value="Regulator of G-protein Signalling 4, domain 2"/>
    <property type="match status" value="1"/>
</dbReference>
<feature type="domain" description="RGS" evidence="2">
    <location>
        <begin position="284"/>
        <end position="389"/>
    </location>
</feature>
<gene>
    <name evidence="4" type="primary">Snx14</name>
    <name evidence="4" type="ORF">CEXT_314721</name>
</gene>
<dbReference type="PROSITE" id="PS50132">
    <property type="entry name" value="RGS"/>
    <property type="match status" value="1"/>
</dbReference>
<evidence type="ECO:0000259" key="3">
    <source>
        <dbReference type="PROSITE" id="PS51207"/>
    </source>
</evidence>
<dbReference type="PANTHER" id="PTHR22775:SF44">
    <property type="entry name" value="SORTING NEXIN-14"/>
    <property type="match status" value="1"/>
</dbReference>
<feature type="transmembrane region" description="Helical" evidence="1">
    <location>
        <begin position="405"/>
        <end position="429"/>
    </location>
</feature>
<keyword evidence="1" id="KW-0472">Membrane</keyword>
<dbReference type="SUPFAM" id="SSF48097">
    <property type="entry name" value="Regulator of G-protein signaling, RGS"/>
    <property type="match status" value="1"/>
</dbReference>
<dbReference type="SMART" id="SM00315">
    <property type="entry name" value="RGS"/>
    <property type="match status" value="1"/>
</dbReference>
<dbReference type="InterPro" id="IPR003114">
    <property type="entry name" value="Phox_assoc"/>
</dbReference>
<dbReference type="Pfam" id="PF02194">
    <property type="entry name" value="PXA"/>
    <property type="match status" value="1"/>
</dbReference>
<keyword evidence="5" id="KW-1185">Reference proteome</keyword>
<protein>
    <submittedName>
        <fullName evidence="4">Sorting nexin-14</fullName>
    </submittedName>
</protein>
<proteinExistence type="predicted"/>
<keyword evidence="1" id="KW-0812">Transmembrane</keyword>
<dbReference type="AlphaFoldDB" id="A0AAV4NSR4"/>
<organism evidence="4 5">
    <name type="scientific">Caerostris extrusa</name>
    <name type="common">Bark spider</name>
    <name type="synonym">Caerostris bankana</name>
    <dbReference type="NCBI Taxonomy" id="172846"/>
    <lineage>
        <taxon>Eukaryota</taxon>
        <taxon>Metazoa</taxon>
        <taxon>Ecdysozoa</taxon>
        <taxon>Arthropoda</taxon>
        <taxon>Chelicerata</taxon>
        <taxon>Arachnida</taxon>
        <taxon>Araneae</taxon>
        <taxon>Araneomorphae</taxon>
        <taxon>Entelegynae</taxon>
        <taxon>Araneoidea</taxon>
        <taxon>Araneidae</taxon>
        <taxon>Caerostris</taxon>
    </lineage>
</organism>
<name>A0AAV4NSR4_CAEEX</name>
<dbReference type="PROSITE" id="PS51207">
    <property type="entry name" value="PXA"/>
    <property type="match status" value="1"/>
</dbReference>
<keyword evidence="1" id="KW-1133">Transmembrane helix</keyword>
<comment type="caution">
    <text evidence="4">The sequence shown here is derived from an EMBL/GenBank/DDBJ whole genome shotgun (WGS) entry which is preliminary data.</text>
</comment>
<dbReference type="InterPro" id="IPR016137">
    <property type="entry name" value="RGS"/>
</dbReference>
<accession>A0AAV4NSR4</accession>
<dbReference type="GO" id="GO:0035091">
    <property type="term" value="F:phosphatidylinositol binding"/>
    <property type="evidence" value="ECO:0007669"/>
    <property type="project" value="TreeGrafter"/>
</dbReference>
<evidence type="ECO:0000259" key="2">
    <source>
        <dbReference type="PROSITE" id="PS50132"/>
    </source>
</evidence>
<sequence>MDCAKWKSTRLLEEILEIVIEKHIYTWYRTISKDEDFVQEIRVSLRFLFSSLLRRALQVDIVKLITEKAASALCKHLDCYLQARKYHKSHLRMEETVLCFLGDKLHPALQNRQSELSYLRELTSNLLPFIVQQKYLNCGTATLVKFFVWCQTRDVLTPSVLSNFEKQATLSRCERQLIKEGIRKIPVMCKKKPSLVCAELGQLAHFRSSAHTKTNQFIIVLESDLLVIILSDNKLVDVINHLLILFFDKTPMSDLPDSKLPKVEFLSNFVSSHVSNKRPVLYTDFQTILEDQRLLYVFMQFLKEESSLNVLQFHLSVDEFNTRILNPDLSKEELEALHLQAQQMYNTYFASHALDRINFDDEIVQEIKSIIAGPSENVIKLRTTTPLFRAYDHAYKLLENIYCPMFFFFLCKVIGILVYFVEKGLAILVQKHQERVVKRKF</sequence>
<dbReference type="PANTHER" id="PTHR22775">
    <property type="entry name" value="SORTING NEXIN"/>
    <property type="match status" value="1"/>
</dbReference>
<dbReference type="Pfam" id="PF00615">
    <property type="entry name" value="RGS"/>
    <property type="match status" value="1"/>
</dbReference>
<evidence type="ECO:0000313" key="4">
    <source>
        <dbReference type="EMBL" id="GIX87439.1"/>
    </source>
</evidence>
<dbReference type="Proteomes" id="UP001054945">
    <property type="component" value="Unassembled WGS sequence"/>
</dbReference>
<reference evidence="4 5" key="1">
    <citation type="submission" date="2021-06" db="EMBL/GenBank/DDBJ databases">
        <title>Caerostris extrusa draft genome.</title>
        <authorList>
            <person name="Kono N."/>
            <person name="Arakawa K."/>
        </authorList>
    </citation>
    <scope>NUCLEOTIDE SEQUENCE [LARGE SCALE GENOMIC DNA]</scope>
</reference>
<dbReference type="EMBL" id="BPLR01021236">
    <property type="protein sequence ID" value="GIX87439.1"/>
    <property type="molecule type" value="Genomic_DNA"/>
</dbReference>
<evidence type="ECO:0000313" key="5">
    <source>
        <dbReference type="Proteomes" id="UP001054945"/>
    </source>
</evidence>
<dbReference type="InterPro" id="IPR036305">
    <property type="entry name" value="RGS_sf"/>
</dbReference>
<dbReference type="SMART" id="SM00313">
    <property type="entry name" value="PXA"/>
    <property type="match status" value="1"/>
</dbReference>